<name>A0A9X2SB49_9BACL</name>
<comment type="caution">
    <text evidence="2">The sequence shown here is derived from an EMBL/GenBank/DDBJ whole genome shotgun (WGS) entry which is preliminary data.</text>
</comment>
<evidence type="ECO:0000256" key="1">
    <source>
        <dbReference type="SAM" id="Phobius"/>
    </source>
</evidence>
<accession>A0A9X2SB49</accession>
<dbReference type="AlphaFoldDB" id="A0A9X2SB49"/>
<sequence>MLRLKILIGSLAGVCVIVTVALIMMLLKNAELPDRDETILYQFDRTDLARLNEMVQRHQDGSGGYLLLIPPVVDGGYWIHDVHSNGSEITWTIDNTRDGMSSDQGKQEFQCQNIRFTETSEHYMYILNGCENQPEKDLPVFILRKDEIEG</sequence>
<dbReference type="EMBL" id="JANIPJ010000021">
    <property type="protein sequence ID" value="MCR2806931.1"/>
    <property type="molecule type" value="Genomic_DNA"/>
</dbReference>
<organism evidence="2 3">
    <name type="scientific">Paenibacillus soyae</name>
    <dbReference type="NCBI Taxonomy" id="2969249"/>
    <lineage>
        <taxon>Bacteria</taxon>
        <taxon>Bacillati</taxon>
        <taxon>Bacillota</taxon>
        <taxon>Bacilli</taxon>
        <taxon>Bacillales</taxon>
        <taxon>Paenibacillaceae</taxon>
        <taxon>Paenibacillus</taxon>
    </lineage>
</organism>
<proteinExistence type="predicted"/>
<keyword evidence="1" id="KW-1133">Transmembrane helix</keyword>
<dbReference type="Proteomes" id="UP001141950">
    <property type="component" value="Unassembled WGS sequence"/>
</dbReference>
<keyword evidence="1" id="KW-0472">Membrane</keyword>
<dbReference type="RefSeq" id="WP_257450912.1">
    <property type="nucleotide sequence ID" value="NZ_JANIPJ010000021.1"/>
</dbReference>
<keyword evidence="3" id="KW-1185">Reference proteome</keyword>
<keyword evidence="1" id="KW-0812">Transmembrane</keyword>
<evidence type="ECO:0000313" key="3">
    <source>
        <dbReference type="Proteomes" id="UP001141950"/>
    </source>
</evidence>
<feature type="transmembrane region" description="Helical" evidence="1">
    <location>
        <begin position="6"/>
        <end position="27"/>
    </location>
</feature>
<gene>
    <name evidence="2" type="ORF">NQZ67_23890</name>
</gene>
<protein>
    <submittedName>
        <fullName evidence="2">DUF4362 domain-containing protein</fullName>
    </submittedName>
</protein>
<evidence type="ECO:0000313" key="2">
    <source>
        <dbReference type="EMBL" id="MCR2806931.1"/>
    </source>
</evidence>
<reference evidence="2" key="1">
    <citation type="submission" date="2022-08" db="EMBL/GenBank/DDBJ databases">
        <title>The genomic sequence of strain Paenibacillus sp. SCIV0701.</title>
        <authorList>
            <person name="Zhao H."/>
        </authorList>
    </citation>
    <scope>NUCLEOTIDE SEQUENCE</scope>
    <source>
        <strain evidence="2">SCIV0701</strain>
    </source>
</reference>